<evidence type="ECO:0000256" key="2">
    <source>
        <dbReference type="ARBA" id="ARBA00023125"/>
    </source>
</evidence>
<dbReference type="Proteomes" id="UP000292884">
    <property type="component" value="Unassembled WGS sequence"/>
</dbReference>
<dbReference type="PRINTS" id="PR00032">
    <property type="entry name" value="HTHARAC"/>
</dbReference>
<dbReference type="Pfam" id="PF02311">
    <property type="entry name" value="AraC_binding"/>
    <property type="match status" value="1"/>
</dbReference>
<dbReference type="AlphaFoldDB" id="A0A4R0N399"/>
<gene>
    <name evidence="5" type="ORF">EZ428_05990</name>
</gene>
<dbReference type="InterPro" id="IPR003313">
    <property type="entry name" value="AraC-bd"/>
</dbReference>
<dbReference type="GO" id="GO:0043565">
    <property type="term" value="F:sequence-specific DNA binding"/>
    <property type="evidence" value="ECO:0007669"/>
    <property type="project" value="InterPro"/>
</dbReference>
<comment type="caution">
    <text evidence="5">The sequence shown here is derived from an EMBL/GenBank/DDBJ whole genome shotgun (WGS) entry which is preliminary data.</text>
</comment>
<evidence type="ECO:0000313" key="5">
    <source>
        <dbReference type="EMBL" id="TCC94321.1"/>
    </source>
</evidence>
<evidence type="ECO:0000256" key="3">
    <source>
        <dbReference type="ARBA" id="ARBA00023163"/>
    </source>
</evidence>
<organism evidence="5 6">
    <name type="scientific">Pedobacter frigiditerrae</name>
    <dbReference type="NCBI Taxonomy" id="2530452"/>
    <lineage>
        <taxon>Bacteria</taxon>
        <taxon>Pseudomonadati</taxon>
        <taxon>Bacteroidota</taxon>
        <taxon>Sphingobacteriia</taxon>
        <taxon>Sphingobacteriales</taxon>
        <taxon>Sphingobacteriaceae</taxon>
        <taxon>Pedobacter</taxon>
    </lineage>
</organism>
<feature type="domain" description="HTH araC/xylS-type" evidence="4">
    <location>
        <begin position="190"/>
        <end position="299"/>
    </location>
</feature>
<dbReference type="PANTHER" id="PTHR43280:SF32">
    <property type="entry name" value="TRANSCRIPTIONAL REGULATORY PROTEIN"/>
    <property type="match status" value="1"/>
</dbReference>
<evidence type="ECO:0000256" key="1">
    <source>
        <dbReference type="ARBA" id="ARBA00023015"/>
    </source>
</evidence>
<dbReference type="InterPro" id="IPR009057">
    <property type="entry name" value="Homeodomain-like_sf"/>
</dbReference>
<dbReference type="PANTHER" id="PTHR43280">
    <property type="entry name" value="ARAC-FAMILY TRANSCRIPTIONAL REGULATOR"/>
    <property type="match status" value="1"/>
</dbReference>
<dbReference type="SUPFAM" id="SSF46689">
    <property type="entry name" value="Homeodomain-like"/>
    <property type="match status" value="1"/>
</dbReference>
<dbReference type="GO" id="GO:0003700">
    <property type="term" value="F:DNA-binding transcription factor activity"/>
    <property type="evidence" value="ECO:0007669"/>
    <property type="project" value="InterPro"/>
</dbReference>
<dbReference type="InterPro" id="IPR020449">
    <property type="entry name" value="Tscrpt_reg_AraC-type_HTH"/>
</dbReference>
<evidence type="ECO:0000259" key="4">
    <source>
        <dbReference type="PROSITE" id="PS01124"/>
    </source>
</evidence>
<dbReference type="OrthoDB" id="629929at2"/>
<dbReference type="Pfam" id="PF12833">
    <property type="entry name" value="HTH_18"/>
    <property type="match status" value="1"/>
</dbReference>
<keyword evidence="3" id="KW-0804">Transcription</keyword>
<dbReference type="EMBL" id="SJSK01000001">
    <property type="protein sequence ID" value="TCC94321.1"/>
    <property type="molecule type" value="Genomic_DNA"/>
</dbReference>
<dbReference type="Gene3D" id="1.10.10.60">
    <property type="entry name" value="Homeodomain-like"/>
    <property type="match status" value="1"/>
</dbReference>
<dbReference type="RefSeq" id="WP_131552182.1">
    <property type="nucleotide sequence ID" value="NZ_SJSK01000001.1"/>
</dbReference>
<dbReference type="SUPFAM" id="SSF51215">
    <property type="entry name" value="Regulatory protein AraC"/>
    <property type="match status" value="1"/>
</dbReference>
<accession>A0A4R0N399</accession>
<keyword evidence="6" id="KW-1185">Reference proteome</keyword>
<evidence type="ECO:0000313" key="6">
    <source>
        <dbReference type="Proteomes" id="UP000292884"/>
    </source>
</evidence>
<reference evidence="5 6" key="1">
    <citation type="submission" date="2019-02" db="EMBL/GenBank/DDBJ databases">
        <title>Pedobacter sp. RP-1-13 sp. nov., isolated from Arctic soil.</title>
        <authorList>
            <person name="Dahal R.H."/>
        </authorList>
    </citation>
    <scope>NUCLEOTIDE SEQUENCE [LARGE SCALE GENOMIC DNA]</scope>
    <source>
        <strain evidence="5 6">RP-1-13</strain>
    </source>
</reference>
<keyword evidence="2" id="KW-0238">DNA-binding</keyword>
<keyword evidence="1" id="KW-0805">Transcription regulation</keyword>
<name>A0A4R0N399_9SPHI</name>
<dbReference type="PROSITE" id="PS01124">
    <property type="entry name" value="HTH_ARAC_FAMILY_2"/>
    <property type="match status" value="1"/>
</dbReference>
<proteinExistence type="predicted"/>
<dbReference type="InterPro" id="IPR018060">
    <property type="entry name" value="HTH_AraC"/>
</dbReference>
<protein>
    <submittedName>
        <fullName evidence="5">AraC family transcriptional regulator</fullName>
    </submittedName>
</protein>
<dbReference type="SMART" id="SM00342">
    <property type="entry name" value="HTH_ARAC"/>
    <property type="match status" value="1"/>
</dbReference>
<sequence length="299" mass="34941">MEPLETLEDFYERKFDLKFEGINADLGHFNVFRLEDCNAPGRPPVQYSRRDFYKVALMRGRHLYHYGDKTLEVNGSTLMFFNPEVPYTFEPLTEDATGYFCIFKDAFFTEYIRGSLKNLPMYSPNGKPAYLLNEQQDEAFALIFLKMIDELQSDYAFKFDLIRNYIMEVIHGAMKLQPSETLYKHPDANSRITAVFTELLERQFPIESRSQQFNMRSAKDFADKLNVHPNHLNRAIKTATGKTTTTHISERLITEAIALLKHTNWNISEISYTLGFEEPAHFNNFFKKQTSQTPKAYRI</sequence>
<dbReference type="InterPro" id="IPR037923">
    <property type="entry name" value="HTH-like"/>
</dbReference>